<dbReference type="EMBL" id="CP015756">
    <property type="protein sequence ID" value="APC39092.1"/>
    <property type="molecule type" value="Genomic_DNA"/>
</dbReference>
<dbReference type="CDD" id="cd21807">
    <property type="entry name" value="ABC-2_lan_permease_MutE_EpiE-like"/>
    <property type="match status" value="1"/>
</dbReference>
<feature type="transmembrane region" description="Helical" evidence="1">
    <location>
        <begin position="91"/>
        <end position="112"/>
    </location>
</feature>
<dbReference type="Proteomes" id="UP000182569">
    <property type="component" value="Chromosome"/>
</dbReference>
<keyword evidence="1" id="KW-0472">Membrane</keyword>
<keyword evidence="3" id="KW-1185">Reference proteome</keyword>
<feature type="transmembrane region" description="Helical" evidence="1">
    <location>
        <begin position="20"/>
        <end position="40"/>
    </location>
</feature>
<sequence>MLKYLQAENLKYKGTFLKKLILIAPIVTLLFGASSGQWFQANSFNWWYMMILPGYISIMAVMTNEKEQKKLRYRAVFGLPISLKKVWISKVLVNCIYMTLSCMILSVGIILGGYYFSIIIPFSRVIVAVVLISVTSLWQIPLCMFLAKKLGMIGAVLINVGSLFVLGDLTVLTSMWWICPYSWTSRIMCPVLGYLPNGLKAEMGSSLLNPSVIPIGIILSLILFTLLLIVTANWFGKQEVN</sequence>
<feature type="transmembrane region" description="Helical" evidence="1">
    <location>
        <begin position="212"/>
        <end position="235"/>
    </location>
</feature>
<dbReference type="AlphaFoldDB" id="A0A1J0GCK7"/>
<gene>
    <name evidence="2" type="ORF">A7L45_02920</name>
</gene>
<protein>
    <submittedName>
        <fullName evidence="2">Multidrug ABC transporter permease</fullName>
    </submittedName>
</protein>
<name>A0A1J0GCK7_9CLOT</name>
<keyword evidence="1" id="KW-0812">Transmembrane</keyword>
<dbReference type="OrthoDB" id="9776525at2"/>
<organism evidence="2 3">
    <name type="scientific">Clostridium estertheticum subsp. estertheticum</name>
    <dbReference type="NCBI Taxonomy" id="1552"/>
    <lineage>
        <taxon>Bacteria</taxon>
        <taxon>Bacillati</taxon>
        <taxon>Bacillota</taxon>
        <taxon>Clostridia</taxon>
        <taxon>Eubacteriales</taxon>
        <taxon>Clostridiaceae</taxon>
        <taxon>Clostridium</taxon>
    </lineage>
</organism>
<feature type="transmembrane region" description="Helical" evidence="1">
    <location>
        <begin position="46"/>
        <end position="64"/>
    </location>
</feature>
<dbReference type="RefSeq" id="WP_071611388.1">
    <property type="nucleotide sequence ID" value="NZ_CP015756.1"/>
</dbReference>
<dbReference type="STRING" id="1552.A7L45_02920"/>
<evidence type="ECO:0000256" key="1">
    <source>
        <dbReference type="SAM" id="Phobius"/>
    </source>
</evidence>
<evidence type="ECO:0000313" key="3">
    <source>
        <dbReference type="Proteomes" id="UP000182569"/>
    </source>
</evidence>
<evidence type="ECO:0000313" key="2">
    <source>
        <dbReference type="EMBL" id="APC39092.1"/>
    </source>
</evidence>
<proteinExistence type="predicted"/>
<dbReference type="NCBIfam" id="TIGR03732">
    <property type="entry name" value="lanti_perm_MutE"/>
    <property type="match status" value="1"/>
</dbReference>
<feature type="transmembrane region" description="Helical" evidence="1">
    <location>
        <begin position="118"/>
        <end position="138"/>
    </location>
</feature>
<dbReference type="InterPro" id="IPR021205">
    <property type="entry name" value="Lanti_perm_SpaE/MutE/EpiE-like"/>
</dbReference>
<reference evidence="3" key="1">
    <citation type="journal article" date="2016" name="Front. Microbiol.">
        <title>Complete Genome Sequence of Clostridium estertheticum DSM 8809, a Microbe Identified in Spoiled Vacuum Packed Beef.</title>
        <authorList>
            <person name="Yu Z."/>
            <person name="Gunn L."/>
            <person name="Brennan E."/>
            <person name="Reid R."/>
            <person name="Wall P.G."/>
            <person name="Gaora O.P."/>
            <person name="Hurley D."/>
            <person name="Bolton D."/>
            <person name="Fanning S."/>
        </authorList>
    </citation>
    <scope>NUCLEOTIDE SEQUENCE [LARGE SCALE GENOMIC DNA]</scope>
    <source>
        <strain evidence="3">DSM 8809</strain>
    </source>
</reference>
<accession>A0A1J0GCK7</accession>
<keyword evidence="1" id="KW-1133">Transmembrane helix</keyword>
<dbReference type="KEGG" id="ceu:A7L45_02920"/>
<feature type="transmembrane region" description="Helical" evidence="1">
    <location>
        <begin position="150"/>
        <end position="178"/>
    </location>
</feature>